<dbReference type="InterPro" id="IPR043128">
    <property type="entry name" value="Rev_trsase/Diguanyl_cyclase"/>
</dbReference>
<proteinExistence type="predicted"/>
<dbReference type="Gene3D" id="3.30.70.270">
    <property type="match status" value="1"/>
</dbReference>
<dbReference type="SUPFAM" id="SSF56672">
    <property type="entry name" value="DNA/RNA polymerases"/>
    <property type="match status" value="1"/>
</dbReference>
<dbReference type="InterPro" id="IPR043502">
    <property type="entry name" value="DNA/RNA_pol_sf"/>
</dbReference>
<name>A0AAW2WPY6_SESRA</name>
<dbReference type="EMBL" id="JACGWJ010000001">
    <property type="protein sequence ID" value="KAL0442185.1"/>
    <property type="molecule type" value="Genomic_DNA"/>
</dbReference>
<reference evidence="1" key="2">
    <citation type="journal article" date="2024" name="Plant">
        <title>Genomic evolution and insights into agronomic trait innovations of Sesamum species.</title>
        <authorList>
            <person name="Miao H."/>
            <person name="Wang L."/>
            <person name="Qu L."/>
            <person name="Liu H."/>
            <person name="Sun Y."/>
            <person name="Le M."/>
            <person name="Wang Q."/>
            <person name="Wei S."/>
            <person name="Zheng Y."/>
            <person name="Lin W."/>
            <person name="Duan Y."/>
            <person name="Cao H."/>
            <person name="Xiong S."/>
            <person name="Wang X."/>
            <person name="Wei L."/>
            <person name="Li C."/>
            <person name="Ma Q."/>
            <person name="Ju M."/>
            <person name="Zhao R."/>
            <person name="Li G."/>
            <person name="Mu C."/>
            <person name="Tian Q."/>
            <person name="Mei H."/>
            <person name="Zhang T."/>
            <person name="Gao T."/>
            <person name="Zhang H."/>
        </authorList>
    </citation>
    <scope>NUCLEOTIDE SEQUENCE</scope>
    <source>
        <strain evidence="1">G02</strain>
    </source>
</reference>
<dbReference type="AlphaFoldDB" id="A0AAW2WPY6"/>
<organism evidence="1">
    <name type="scientific">Sesamum radiatum</name>
    <name type="common">Black benniseed</name>
    <dbReference type="NCBI Taxonomy" id="300843"/>
    <lineage>
        <taxon>Eukaryota</taxon>
        <taxon>Viridiplantae</taxon>
        <taxon>Streptophyta</taxon>
        <taxon>Embryophyta</taxon>
        <taxon>Tracheophyta</taxon>
        <taxon>Spermatophyta</taxon>
        <taxon>Magnoliopsida</taxon>
        <taxon>eudicotyledons</taxon>
        <taxon>Gunneridae</taxon>
        <taxon>Pentapetalae</taxon>
        <taxon>asterids</taxon>
        <taxon>lamiids</taxon>
        <taxon>Lamiales</taxon>
        <taxon>Pedaliaceae</taxon>
        <taxon>Sesamum</taxon>
    </lineage>
</organism>
<evidence type="ECO:0000313" key="1">
    <source>
        <dbReference type="EMBL" id="KAL0442185.1"/>
    </source>
</evidence>
<reference evidence="1" key="1">
    <citation type="submission" date="2020-06" db="EMBL/GenBank/DDBJ databases">
        <authorList>
            <person name="Li T."/>
            <person name="Hu X."/>
            <person name="Zhang T."/>
            <person name="Song X."/>
            <person name="Zhang H."/>
            <person name="Dai N."/>
            <person name="Sheng W."/>
            <person name="Hou X."/>
            <person name="Wei L."/>
        </authorList>
    </citation>
    <scope>NUCLEOTIDE SEQUENCE</scope>
    <source>
        <strain evidence="1">G02</strain>
        <tissue evidence="1">Leaf</tissue>
    </source>
</reference>
<sequence length="112" mass="13328">MEIPAKTQPREMWVWGQWMTFPGIHGNPTRYRGQASKAQWYPGYWTPTNINEVQRQIGRMAALTRFISIFAENGLPFFRTLRKVKYFEWIEECQQAFEELKAYLAKLPLLVK</sequence>
<comment type="caution">
    <text evidence="1">The sequence shown here is derived from an EMBL/GenBank/DDBJ whole genome shotgun (WGS) entry which is preliminary data.</text>
</comment>
<protein>
    <submittedName>
        <fullName evidence="1">Uncharacterized protein</fullName>
    </submittedName>
</protein>
<gene>
    <name evidence="1" type="ORF">Sradi_0157400</name>
</gene>
<accession>A0AAW2WPY6</accession>